<name>A0A2W1JF62_9CYAN</name>
<proteinExistence type="predicted"/>
<dbReference type="AlphaFoldDB" id="A0A2W1JF62"/>
<evidence type="ECO:0000313" key="2">
    <source>
        <dbReference type="Proteomes" id="UP000248857"/>
    </source>
</evidence>
<accession>A0A2W1JF62</accession>
<dbReference type="Proteomes" id="UP000248857">
    <property type="component" value="Unassembled WGS sequence"/>
</dbReference>
<dbReference type="OrthoDB" id="442038at2"/>
<gene>
    <name evidence="1" type="ORF">C1752_13900</name>
</gene>
<dbReference type="EMBL" id="PQWO01000041">
    <property type="protein sequence ID" value="PZD70365.1"/>
    <property type="molecule type" value="Genomic_DNA"/>
</dbReference>
<sequence length="187" mass="21247">MPISPLPASLQKLTADLTLAQSAYIYDIRDRLLSAGDRMAEQGFSTRTIYGLRKDNKTVYKSKVCAEFVPVLRGVNVPRLRLRLPYAKQRGGGPGRTYKDEPIKGLCWVELRHEKEGNDVSDLSLLFNLSKSSRWSYAINVEEYSAFCQNLTGTDRAWTSLTDLLELALNEWKLLCYSKTTATKWCE</sequence>
<organism evidence="1 2">
    <name type="scientific">Acaryochloris thomasi RCC1774</name>
    <dbReference type="NCBI Taxonomy" id="1764569"/>
    <lineage>
        <taxon>Bacteria</taxon>
        <taxon>Bacillati</taxon>
        <taxon>Cyanobacteriota</taxon>
        <taxon>Cyanophyceae</taxon>
        <taxon>Acaryochloridales</taxon>
        <taxon>Acaryochloridaceae</taxon>
        <taxon>Acaryochloris</taxon>
        <taxon>Acaryochloris thomasi</taxon>
    </lineage>
</organism>
<comment type="caution">
    <text evidence="1">The sequence shown here is derived from an EMBL/GenBank/DDBJ whole genome shotgun (WGS) entry which is preliminary data.</text>
</comment>
<reference evidence="1 2" key="1">
    <citation type="journal article" date="2018" name="Sci. Rep.">
        <title>A novel species of the marine cyanobacterium Acaryochloris with a unique pigment content and lifestyle.</title>
        <authorList>
            <person name="Partensky F."/>
            <person name="Six C."/>
            <person name="Ratin M."/>
            <person name="Garczarek L."/>
            <person name="Vaulot D."/>
            <person name="Probert I."/>
            <person name="Calteau A."/>
            <person name="Gourvil P."/>
            <person name="Marie D."/>
            <person name="Grebert T."/>
            <person name="Bouchier C."/>
            <person name="Le Panse S."/>
            <person name="Gachenot M."/>
            <person name="Rodriguez F."/>
            <person name="Garrido J.L."/>
        </authorList>
    </citation>
    <scope>NUCLEOTIDE SEQUENCE [LARGE SCALE GENOMIC DNA]</scope>
    <source>
        <strain evidence="1 2">RCC1774</strain>
    </source>
</reference>
<dbReference type="RefSeq" id="WP_110989100.1">
    <property type="nucleotide sequence ID" value="NZ_CAWNWM010000041.1"/>
</dbReference>
<protein>
    <submittedName>
        <fullName evidence="1">Uncharacterized protein</fullName>
    </submittedName>
</protein>
<evidence type="ECO:0000313" key="1">
    <source>
        <dbReference type="EMBL" id="PZD70365.1"/>
    </source>
</evidence>
<keyword evidence="2" id="KW-1185">Reference proteome</keyword>